<evidence type="ECO:0000313" key="4">
    <source>
        <dbReference type="Proteomes" id="UP001197847"/>
    </source>
</evidence>
<feature type="transmembrane region" description="Helical" evidence="1">
    <location>
        <begin position="123"/>
        <end position="147"/>
    </location>
</feature>
<feature type="transmembrane region" description="Helical" evidence="1">
    <location>
        <begin position="93"/>
        <end position="111"/>
    </location>
</feature>
<name>A0AAW4WIS5_9FIRM</name>
<dbReference type="EMBL" id="JAJFBX010000004">
    <property type="protein sequence ID" value="MCC2746337.1"/>
    <property type="molecule type" value="Genomic_DNA"/>
</dbReference>
<proteinExistence type="predicted"/>
<keyword evidence="1" id="KW-0472">Membrane</keyword>
<evidence type="ECO:0000256" key="1">
    <source>
        <dbReference type="SAM" id="Phobius"/>
    </source>
</evidence>
<protein>
    <submittedName>
        <fullName evidence="3">VanZ family protein</fullName>
    </submittedName>
</protein>
<feature type="domain" description="VanZ-like" evidence="2">
    <location>
        <begin position="28"/>
        <end position="140"/>
    </location>
</feature>
<evidence type="ECO:0000259" key="2">
    <source>
        <dbReference type="Pfam" id="PF04892"/>
    </source>
</evidence>
<dbReference type="InterPro" id="IPR006976">
    <property type="entry name" value="VanZ-like"/>
</dbReference>
<feature type="transmembrane region" description="Helical" evidence="1">
    <location>
        <begin position="65"/>
        <end position="86"/>
    </location>
</feature>
<organism evidence="3 4">
    <name type="scientific">Agathobacter rectalis</name>
    <dbReference type="NCBI Taxonomy" id="39491"/>
    <lineage>
        <taxon>Bacteria</taxon>
        <taxon>Bacillati</taxon>
        <taxon>Bacillota</taxon>
        <taxon>Clostridia</taxon>
        <taxon>Lachnospirales</taxon>
        <taxon>Lachnospiraceae</taxon>
        <taxon>Agathobacter</taxon>
    </lineage>
</organism>
<dbReference type="InterPro" id="IPR053150">
    <property type="entry name" value="Teicoplanin_resist-assoc"/>
</dbReference>
<dbReference type="Proteomes" id="UP001197847">
    <property type="component" value="Unassembled WGS sequence"/>
</dbReference>
<dbReference type="PANTHER" id="PTHR36834:SF2">
    <property type="entry name" value="MEMBRANE PROTEIN"/>
    <property type="match status" value="1"/>
</dbReference>
<dbReference type="AlphaFoldDB" id="A0AAW4WIS5"/>
<keyword evidence="1" id="KW-0812">Transmembrane</keyword>
<comment type="caution">
    <text evidence="3">The sequence shown here is derived from an EMBL/GenBank/DDBJ whole genome shotgun (WGS) entry which is preliminary data.</text>
</comment>
<evidence type="ECO:0000313" key="3">
    <source>
        <dbReference type="EMBL" id="MCC2746337.1"/>
    </source>
</evidence>
<reference evidence="3" key="1">
    <citation type="submission" date="2021-10" db="EMBL/GenBank/DDBJ databases">
        <title>Collection of gut derived symbiotic bacterial strains cultured from healthy donors.</title>
        <authorList>
            <person name="Lin H."/>
            <person name="Littmann E."/>
            <person name="Claire K."/>
            <person name="Pamer E."/>
        </authorList>
    </citation>
    <scope>NUCLEOTIDE SEQUENCE</scope>
    <source>
        <strain evidence="3">MSK.22.92</strain>
    </source>
</reference>
<gene>
    <name evidence="3" type="ORF">LK487_04675</name>
</gene>
<dbReference type="PANTHER" id="PTHR36834">
    <property type="entry name" value="MEMBRANE PROTEIN-RELATED"/>
    <property type="match status" value="1"/>
</dbReference>
<feature type="transmembrane region" description="Helical" evidence="1">
    <location>
        <begin position="21"/>
        <end position="40"/>
    </location>
</feature>
<accession>A0AAW4WIS5</accession>
<dbReference type="RefSeq" id="WP_158555594.1">
    <property type="nucleotide sequence ID" value="NZ_DAWDEU010000009.1"/>
</dbReference>
<keyword evidence="1" id="KW-1133">Transmembrane helix</keyword>
<dbReference type="Pfam" id="PF04892">
    <property type="entry name" value="VanZ"/>
    <property type="match status" value="1"/>
</dbReference>
<sequence length="151" mass="17566">MREVSQADERRKKIVGKIWHMLFCGTFVAYMYTLIMIVYYSREPGSRTGVADMVLWSTWGMTLQMHAYFIENIVLFIPFGLLFPLVFKNWMRWFTIPVGAFISAAIEYTQLVTGRGYCQLDDFVTNTAGAAIGFFIYLILCAGWLIWKKIR</sequence>